<evidence type="ECO:0000313" key="1">
    <source>
        <dbReference type="EMBL" id="SBV27819.1"/>
    </source>
</evidence>
<keyword evidence="2" id="KW-1185">Reference proteome</keyword>
<dbReference type="AlphaFoldDB" id="A0A1C3N5E8"/>
<dbReference type="STRING" id="307121.GA0070620_3349"/>
<sequence>MSETPGLQIPAYFSYLKSPVKLVSAPDGGVHAWRLSRKTGGWESVDHLIDDIAFAVGGEVTRLTADRFVQLTEHDRARYLQGEGAIFALYETISAVESTAAEERRPLTIEERALIAGLRRRTFAMFEEQLREKGDPGADPGVL</sequence>
<proteinExistence type="predicted"/>
<gene>
    <name evidence="1" type="ORF">GA0070620_3349</name>
</gene>
<organism evidence="1 2">
    <name type="scientific">Micromonospora krabiensis</name>
    <dbReference type="NCBI Taxonomy" id="307121"/>
    <lineage>
        <taxon>Bacteria</taxon>
        <taxon>Bacillati</taxon>
        <taxon>Actinomycetota</taxon>
        <taxon>Actinomycetes</taxon>
        <taxon>Micromonosporales</taxon>
        <taxon>Micromonosporaceae</taxon>
        <taxon>Micromonospora</taxon>
    </lineage>
</organism>
<dbReference type="Proteomes" id="UP000199393">
    <property type="component" value="Chromosome I"/>
</dbReference>
<dbReference type="EMBL" id="LT598496">
    <property type="protein sequence ID" value="SBV27819.1"/>
    <property type="molecule type" value="Genomic_DNA"/>
</dbReference>
<name>A0A1C3N5E8_9ACTN</name>
<dbReference type="RefSeq" id="WP_091591961.1">
    <property type="nucleotide sequence ID" value="NZ_JBHRWG010000004.1"/>
</dbReference>
<reference evidence="2" key="1">
    <citation type="submission" date="2016-06" db="EMBL/GenBank/DDBJ databases">
        <authorList>
            <person name="Varghese N."/>
        </authorList>
    </citation>
    <scope>NUCLEOTIDE SEQUENCE [LARGE SCALE GENOMIC DNA]</scope>
    <source>
        <strain evidence="2">DSM 45344</strain>
    </source>
</reference>
<protein>
    <submittedName>
        <fullName evidence="1">Uncharacterized protein</fullName>
    </submittedName>
</protein>
<accession>A0A1C3N5E8</accession>
<evidence type="ECO:0000313" key="2">
    <source>
        <dbReference type="Proteomes" id="UP000199393"/>
    </source>
</evidence>
<dbReference type="OrthoDB" id="4564732at2"/>